<gene>
    <name evidence="1" type="ORF">FF011L_52600</name>
</gene>
<evidence type="ECO:0000313" key="2">
    <source>
        <dbReference type="Proteomes" id="UP000320672"/>
    </source>
</evidence>
<proteinExistence type="predicted"/>
<dbReference type="EMBL" id="CP036262">
    <property type="protein sequence ID" value="QDS96449.1"/>
    <property type="molecule type" value="Genomic_DNA"/>
</dbReference>
<evidence type="ECO:0000313" key="1">
    <source>
        <dbReference type="EMBL" id="QDS96449.1"/>
    </source>
</evidence>
<dbReference type="Proteomes" id="UP000320672">
    <property type="component" value="Chromosome"/>
</dbReference>
<dbReference type="AlphaFoldDB" id="A0A517MNJ5"/>
<dbReference type="KEGG" id="rml:FF011L_52600"/>
<organism evidence="1 2">
    <name type="scientific">Roseimaritima multifibrata</name>
    <dbReference type="NCBI Taxonomy" id="1930274"/>
    <lineage>
        <taxon>Bacteria</taxon>
        <taxon>Pseudomonadati</taxon>
        <taxon>Planctomycetota</taxon>
        <taxon>Planctomycetia</taxon>
        <taxon>Pirellulales</taxon>
        <taxon>Pirellulaceae</taxon>
        <taxon>Roseimaritima</taxon>
    </lineage>
</organism>
<sequence length="69" mass="7682">MELCLPSTFVAERSKPSGRRAVSRAHLPVGSRRSGSLSDPCSRIFLAERRKPLVDLVIVAFRLGRAIYK</sequence>
<reference evidence="1 2" key="1">
    <citation type="submission" date="2019-02" db="EMBL/GenBank/DDBJ databases">
        <title>Deep-cultivation of Planctomycetes and their phenomic and genomic characterization uncovers novel biology.</title>
        <authorList>
            <person name="Wiegand S."/>
            <person name="Jogler M."/>
            <person name="Boedeker C."/>
            <person name="Pinto D."/>
            <person name="Vollmers J."/>
            <person name="Rivas-Marin E."/>
            <person name="Kohn T."/>
            <person name="Peeters S.H."/>
            <person name="Heuer A."/>
            <person name="Rast P."/>
            <person name="Oberbeckmann S."/>
            <person name="Bunk B."/>
            <person name="Jeske O."/>
            <person name="Meyerdierks A."/>
            <person name="Storesund J.E."/>
            <person name="Kallscheuer N."/>
            <person name="Luecker S."/>
            <person name="Lage O.M."/>
            <person name="Pohl T."/>
            <person name="Merkel B.J."/>
            <person name="Hornburger P."/>
            <person name="Mueller R.-W."/>
            <person name="Bruemmer F."/>
            <person name="Labrenz M."/>
            <person name="Spormann A.M."/>
            <person name="Op den Camp H."/>
            <person name="Overmann J."/>
            <person name="Amann R."/>
            <person name="Jetten M.S.M."/>
            <person name="Mascher T."/>
            <person name="Medema M.H."/>
            <person name="Devos D.P."/>
            <person name="Kaster A.-K."/>
            <person name="Ovreas L."/>
            <person name="Rohde M."/>
            <person name="Galperin M.Y."/>
            <person name="Jogler C."/>
        </authorList>
    </citation>
    <scope>NUCLEOTIDE SEQUENCE [LARGE SCALE GENOMIC DNA]</scope>
    <source>
        <strain evidence="1 2">FF011L</strain>
    </source>
</reference>
<protein>
    <submittedName>
        <fullName evidence="1">Uncharacterized protein</fullName>
    </submittedName>
</protein>
<keyword evidence="2" id="KW-1185">Reference proteome</keyword>
<accession>A0A517MNJ5</accession>
<name>A0A517MNJ5_9BACT</name>